<feature type="domain" description="Topo IA-type catalytic" evidence="12">
    <location>
        <begin position="158"/>
        <end position="592"/>
    </location>
</feature>
<evidence type="ECO:0000256" key="9">
    <source>
        <dbReference type="ARBA" id="ARBA00032235"/>
    </source>
</evidence>
<dbReference type="InterPro" id="IPR003602">
    <property type="entry name" value="Topo_IA_DNA-bd_dom"/>
</dbReference>
<evidence type="ECO:0000256" key="1">
    <source>
        <dbReference type="ARBA" id="ARBA00000213"/>
    </source>
</evidence>
<evidence type="ECO:0000256" key="6">
    <source>
        <dbReference type="ARBA" id="ARBA00023235"/>
    </source>
</evidence>
<evidence type="ECO:0000259" key="11">
    <source>
        <dbReference type="PROSITE" id="PS50880"/>
    </source>
</evidence>
<keyword evidence="6 13" id="KW-0413">Isomerase</keyword>
<evidence type="ECO:0000313" key="14">
    <source>
        <dbReference type="Proteomes" id="UP000229884"/>
    </source>
</evidence>
<proteinExistence type="inferred from homology"/>
<evidence type="ECO:0000256" key="8">
    <source>
        <dbReference type="ARBA" id="ARBA00031985"/>
    </source>
</evidence>
<evidence type="ECO:0000256" key="3">
    <source>
        <dbReference type="ARBA" id="ARBA00012891"/>
    </source>
</evidence>
<dbReference type="AlphaFoldDB" id="A0A2M8TV20"/>
<dbReference type="GO" id="GO:0006281">
    <property type="term" value="P:DNA repair"/>
    <property type="evidence" value="ECO:0007669"/>
    <property type="project" value="TreeGrafter"/>
</dbReference>
<sequence length="704" mass="78970">MKTIIAEKPSVAREIARVVDARKREEGYFMGNGYAVTWAFGHLVQLALPEAYGIKGFNRDALPVIPDAFKLVARAEKTEKGNRPDSSVLKQIDIIRRLFEESERIIVATDAGREGELIFRYLYQYIDCHTPFNRLWISSLTDKAIREGLNNLRNGADYDNLYLAARARSEADWLVGINGTQALSLAAGRGTYSVGRVQTPTLAMVCARYWENRRFTPEAFWQLHLAVKDEGKDVVKFTSEEKWKDGDTVNGLYKRIKETCKEIRIVQVERKQKTEEQPLLYDLTTLQKEANSRYGLTAEQTLAIAQKLYEAKLITYPRTSSRYIPDDVFETIPKLLEKLQRDEQLGSHVSRLGTLAHRSVDAGKVTDHHALLTTGLHPIGIYKDELTVYRMIATRMVEAFSAPCVKDVTTVRADVLASDGEKCCDTAFTVKGSIIRQTGWRGVCGETDGDTLLPDWKEGDVLSLSACSITEGKTKPKPLHTEATLLAAMETAGKEIEDDTLRQAIKDCGMGTPATRAAIIETLLKREYMVRVKKTLVPTEKGLALYSIVKGMDIANVEMTGRWEAELARIERGEKAAADFNTEIEAYTRRITADLLASEKLFRARETTFACPKCGKGSMRFYAKVVKCDNETCALPVFRQVAGKLLSDKEITDLLTEGRTAVLHGFKSKQGKSFDAALAFDEEFRIKFIFDDTKNKSKGRKNGK</sequence>
<gene>
    <name evidence="13" type="ORF">CTM58_06440</name>
</gene>
<dbReference type="PRINTS" id="PR00417">
    <property type="entry name" value="PRTPISMRASEI"/>
</dbReference>
<keyword evidence="4" id="KW-0799">Topoisomerase</keyword>
<accession>A0A2M8TV20</accession>
<keyword evidence="5" id="KW-0238">DNA-binding</keyword>
<dbReference type="PROSITE" id="PS52039">
    <property type="entry name" value="TOPO_IA_2"/>
    <property type="match status" value="1"/>
</dbReference>
<dbReference type="GO" id="GO:0006310">
    <property type="term" value="P:DNA recombination"/>
    <property type="evidence" value="ECO:0007669"/>
    <property type="project" value="TreeGrafter"/>
</dbReference>
<evidence type="ECO:0000256" key="2">
    <source>
        <dbReference type="ARBA" id="ARBA00009446"/>
    </source>
</evidence>
<evidence type="ECO:0000256" key="5">
    <source>
        <dbReference type="ARBA" id="ARBA00023125"/>
    </source>
</evidence>
<dbReference type="EC" id="5.6.2.1" evidence="3"/>
<dbReference type="GO" id="GO:0003917">
    <property type="term" value="F:DNA topoisomerase type I (single strand cut, ATP-independent) activity"/>
    <property type="evidence" value="ECO:0007669"/>
    <property type="project" value="UniProtKB-EC"/>
</dbReference>
<dbReference type="InterPro" id="IPR013824">
    <property type="entry name" value="Topo_IA_cen_sub1"/>
</dbReference>
<evidence type="ECO:0000256" key="10">
    <source>
        <dbReference type="ARBA" id="ARBA00032877"/>
    </source>
</evidence>
<dbReference type="Gene3D" id="3.40.50.140">
    <property type="match status" value="1"/>
</dbReference>
<dbReference type="InterPro" id="IPR025589">
    <property type="entry name" value="Toprim_C_rpt"/>
</dbReference>
<dbReference type="SMART" id="SM00437">
    <property type="entry name" value="TOP1Ac"/>
    <property type="match status" value="1"/>
</dbReference>
<evidence type="ECO:0000256" key="4">
    <source>
        <dbReference type="ARBA" id="ARBA00023029"/>
    </source>
</evidence>
<dbReference type="GO" id="GO:0006265">
    <property type="term" value="P:DNA topological change"/>
    <property type="evidence" value="ECO:0007669"/>
    <property type="project" value="InterPro"/>
</dbReference>
<dbReference type="Pfam" id="PF01751">
    <property type="entry name" value="Toprim"/>
    <property type="match status" value="1"/>
</dbReference>
<dbReference type="Proteomes" id="UP000229884">
    <property type="component" value="Unassembled WGS sequence"/>
</dbReference>
<dbReference type="PROSITE" id="PS00396">
    <property type="entry name" value="TOPO_IA_1"/>
    <property type="match status" value="1"/>
</dbReference>
<reference evidence="13 14" key="1">
    <citation type="submission" date="2017-11" db="EMBL/GenBank/DDBJ databases">
        <title>Genome sequencing of Prevotella intermedia KCOM 2832.</title>
        <authorList>
            <person name="Kook J.-K."/>
            <person name="Park S.-N."/>
            <person name="Lim Y.K."/>
        </authorList>
    </citation>
    <scope>NUCLEOTIDE SEQUENCE [LARGE SCALE GENOMIC DNA]</scope>
    <source>
        <strain evidence="13 14">KCOM 2832</strain>
    </source>
</reference>
<dbReference type="SMART" id="SM00436">
    <property type="entry name" value="TOP1Bc"/>
    <property type="match status" value="1"/>
</dbReference>
<dbReference type="CDD" id="cd03362">
    <property type="entry name" value="TOPRIM_TopoIA_TopoIII"/>
    <property type="match status" value="1"/>
</dbReference>
<dbReference type="RefSeq" id="WP_100370674.1">
    <property type="nucleotide sequence ID" value="NZ_PENG01000001.1"/>
</dbReference>
<dbReference type="EMBL" id="PENG01000001">
    <property type="protein sequence ID" value="PJI27757.1"/>
    <property type="molecule type" value="Genomic_DNA"/>
</dbReference>
<comment type="catalytic activity">
    <reaction evidence="1">
        <text>ATP-independent breakage of single-stranded DNA, followed by passage and rejoining.</text>
        <dbReference type="EC" id="5.6.2.1"/>
    </reaction>
</comment>
<dbReference type="InterPro" id="IPR023406">
    <property type="entry name" value="Topo_IA_AS"/>
</dbReference>
<dbReference type="GO" id="GO:0003677">
    <property type="term" value="F:DNA binding"/>
    <property type="evidence" value="ECO:0007669"/>
    <property type="project" value="UniProtKB-KW"/>
</dbReference>
<comment type="caution">
    <text evidence="13">The sequence shown here is derived from an EMBL/GenBank/DDBJ whole genome shotgun (WGS) entry which is preliminary data.</text>
</comment>
<dbReference type="Pfam" id="PF01131">
    <property type="entry name" value="Topoisom_bac"/>
    <property type="match status" value="1"/>
</dbReference>
<dbReference type="GO" id="GO:0043597">
    <property type="term" value="C:cytoplasmic replication fork"/>
    <property type="evidence" value="ECO:0007669"/>
    <property type="project" value="TreeGrafter"/>
</dbReference>
<evidence type="ECO:0000259" key="12">
    <source>
        <dbReference type="PROSITE" id="PS52039"/>
    </source>
</evidence>
<evidence type="ECO:0000313" key="13">
    <source>
        <dbReference type="EMBL" id="PJI27757.1"/>
    </source>
</evidence>
<dbReference type="InterPro" id="IPR003601">
    <property type="entry name" value="Topo_IA_2"/>
</dbReference>
<protein>
    <recommendedName>
        <fullName evidence="3">DNA topoisomerase</fullName>
        <ecNumber evidence="3">5.6.2.1</ecNumber>
    </recommendedName>
    <alternativeName>
        <fullName evidence="10">Omega-protein</fullName>
    </alternativeName>
    <alternativeName>
        <fullName evidence="9">Relaxing enzyme</fullName>
    </alternativeName>
    <alternativeName>
        <fullName evidence="7">Swivelase</fullName>
    </alternativeName>
    <alternativeName>
        <fullName evidence="8">Untwisting enzyme</fullName>
    </alternativeName>
</protein>
<evidence type="ECO:0000256" key="7">
    <source>
        <dbReference type="ARBA" id="ARBA00030003"/>
    </source>
</evidence>
<dbReference type="CDD" id="cd00186">
    <property type="entry name" value="TOP1Ac"/>
    <property type="match status" value="1"/>
</dbReference>
<dbReference type="PANTHER" id="PTHR11390">
    <property type="entry name" value="PROKARYOTIC DNA TOPOISOMERASE"/>
    <property type="match status" value="1"/>
</dbReference>
<feature type="domain" description="Toprim" evidence="11">
    <location>
        <begin position="1"/>
        <end position="141"/>
    </location>
</feature>
<dbReference type="Gene3D" id="2.70.20.10">
    <property type="entry name" value="Topoisomerase I, domain 3"/>
    <property type="match status" value="1"/>
</dbReference>
<name>A0A2M8TV20_PREIN</name>
<dbReference type="Gene3D" id="1.10.290.10">
    <property type="entry name" value="Topoisomerase I, domain 4"/>
    <property type="match status" value="1"/>
</dbReference>
<dbReference type="InterPro" id="IPR013825">
    <property type="entry name" value="Topo_IA_cen_sub2"/>
</dbReference>
<dbReference type="Pfam" id="PF13342">
    <property type="entry name" value="Toprim_Crpt"/>
    <property type="match status" value="1"/>
</dbReference>
<dbReference type="InterPro" id="IPR013497">
    <property type="entry name" value="Topo_IA_cen"/>
</dbReference>
<dbReference type="InterPro" id="IPR000380">
    <property type="entry name" value="Topo_IA"/>
</dbReference>
<dbReference type="InterPro" id="IPR013826">
    <property type="entry name" value="Topo_IA_cen_sub3"/>
</dbReference>
<comment type="similarity">
    <text evidence="2">Belongs to the type IA topoisomerase family.</text>
</comment>
<dbReference type="PANTHER" id="PTHR11390:SF21">
    <property type="entry name" value="DNA TOPOISOMERASE 3-ALPHA"/>
    <property type="match status" value="1"/>
</dbReference>
<dbReference type="SUPFAM" id="SSF56712">
    <property type="entry name" value="Prokaryotic type I DNA topoisomerase"/>
    <property type="match status" value="1"/>
</dbReference>
<organism evidence="13 14">
    <name type="scientific">Prevotella intermedia</name>
    <dbReference type="NCBI Taxonomy" id="28131"/>
    <lineage>
        <taxon>Bacteria</taxon>
        <taxon>Pseudomonadati</taxon>
        <taxon>Bacteroidota</taxon>
        <taxon>Bacteroidia</taxon>
        <taxon>Bacteroidales</taxon>
        <taxon>Prevotellaceae</taxon>
        <taxon>Prevotella</taxon>
    </lineage>
</organism>
<dbReference type="InterPro" id="IPR023405">
    <property type="entry name" value="Topo_IA_core_domain"/>
</dbReference>
<dbReference type="InterPro" id="IPR006171">
    <property type="entry name" value="TOPRIM_dom"/>
</dbReference>
<dbReference type="InterPro" id="IPR034144">
    <property type="entry name" value="TOPRIM_TopoIII"/>
</dbReference>
<dbReference type="Gene3D" id="1.10.460.10">
    <property type="entry name" value="Topoisomerase I, domain 2"/>
    <property type="match status" value="1"/>
</dbReference>
<dbReference type="SMART" id="SM00493">
    <property type="entry name" value="TOPRIM"/>
    <property type="match status" value="1"/>
</dbReference>
<dbReference type="PROSITE" id="PS50880">
    <property type="entry name" value="TOPRIM"/>
    <property type="match status" value="1"/>
</dbReference>